<dbReference type="SUPFAM" id="SSF51045">
    <property type="entry name" value="WW domain"/>
    <property type="match status" value="1"/>
</dbReference>
<dbReference type="FunFam" id="2.170.270.10:FF:000033">
    <property type="entry name" value="Histone-lysine N-methyltransferase"/>
    <property type="match status" value="1"/>
</dbReference>
<dbReference type="InterPro" id="IPR050777">
    <property type="entry name" value="SET2_Histone-Lys_MeTrsfase"/>
</dbReference>
<feature type="compositionally biased region" description="Basic and acidic residues" evidence="16">
    <location>
        <begin position="740"/>
        <end position="762"/>
    </location>
</feature>
<feature type="region of interest" description="Disordered" evidence="16">
    <location>
        <begin position="705"/>
        <end position="853"/>
    </location>
</feature>
<keyword evidence="10" id="KW-0949">S-adenosyl-L-methionine</keyword>
<feature type="domain" description="SET" evidence="18">
    <location>
        <begin position="178"/>
        <end position="295"/>
    </location>
</feature>
<reference evidence="22" key="5">
    <citation type="submission" date="2015-06" db="UniProtKB">
        <authorList>
            <consortium name="EnsemblFungi"/>
        </authorList>
    </citation>
    <scope>IDENTIFICATION</scope>
    <source>
        <strain evidence="22">ATCC 64411</strain>
    </source>
</reference>
<dbReference type="PROSITE" id="PS51215">
    <property type="entry name" value="AWS"/>
    <property type="match status" value="1"/>
</dbReference>
<evidence type="ECO:0000256" key="12">
    <source>
        <dbReference type="ARBA" id="ARBA00023163"/>
    </source>
</evidence>
<dbReference type="PROSITE" id="PS50020">
    <property type="entry name" value="WW_DOMAIN_2"/>
    <property type="match status" value="1"/>
</dbReference>
<evidence type="ECO:0000256" key="4">
    <source>
        <dbReference type="ARBA" id="ARBA00012178"/>
    </source>
</evidence>
<dbReference type="PROSITE" id="PS51568">
    <property type="entry name" value="SAM_MT43_SET2_1"/>
    <property type="match status" value="1"/>
</dbReference>
<keyword evidence="9 21" id="KW-0808">Transferase</keyword>
<dbReference type="OMA" id="AQSQPCY"/>
<feature type="compositionally biased region" description="Low complexity" evidence="16">
    <location>
        <begin position="82"/>
        <end position="91"/>
    </location>
</feature>
<feature type="region of interest" description="Disordered" evidence="16">
    <location>
        <begin position="627"/>
        <end position="649"/>
    </location>
</feature>
<evidence type="ECO:0000256" key="5">
    <source>
        <dbReference type="ARBA" id="ARBA00018028"/>
    </source>
</evidence>
<dbReference type="SUPFAM" id="SSF82199">
    <property type="entry name" value="SET domain"/>
    <property type="match status" value="1"/>
</dbReference>
<reference evidence="22" key="4">
    <citation type="journal article" date="2015" name="G3 (Bethesda)">
        <title>Genome sequences of three phytopathogenic species of the Magnaporthaceae family of fungi.</title>
        <authorList>
            <person name="Okagaki L.H."/>
            <person name="Nunes C.C."/>
            <person name="Sailsbery J."/>
            <person name="Clay B."/>
            <person name="Brown D."/>
            <person name="John T."/>
            <person name="Oh Y."/>
            <person name="Young N."/>
            <person name="Fitzgerald M."/>
            <person name="Haas B.J."/>
            <person name="Zeng Q."/>
            <person name="Young S."/>
            <person name="Adiconis X."/>
            <person name="Fan L."/>
            <person name="Levin J.Z."/>
            <person name="Mitchell T.K."/>
            <person name="Okubara P.A."/>
            <person name="Farman M.L."/>
            <person name="Kohn L.M."/>
            <person name="Birren B."/>
            <person name="Ma L.-J."/>
            <person name="Dean R.A."/>
        </authorList>
    </citation>
    <scope>NUCLEOTIDE SEQUENCE</scope>
    <source>
        <strain evidence="22">ATCC 64411 / 73-15</strain>
    </source>
</reference>
<dbReference type="Pfam" id="PF00856">
    <property type="entry name" value="SET"/>
    <property type="match status" value="1"/>
</dbReference>
<dbReference type="EMBL" id="ADBL01001562">
    <property type="status" value="NOT_ANNOTATED_CDS"/>
    <property type="molecule type" value="Genomic_DNA"/>
</dbReference>
<evidence type="ECO:0000256" key="13">
    <source>
        <dbReference type="ARBA" id="ARBA00023242"/>
    </source>
</evidence>
<evidence type="ECO:0000256" key="7">
    <source>
        <dbReference type="ARBA" id="ARBA00022491"/>
    </source>
</evidence>
<dbReference type="InterPro" id="IPR001202">
    <property type="entry name" value="WW_dom"/>
</dbReference>
<evidence type="ECO:0000256" key="15">
    <source>
        <dbReference type="ARBA" id="ARBA00047545"/>
    </source>
</evidence>
<dbReference type="GO" id="GO:0032259">
    <property type="term" value="P:methylation"/>
    <property type="evidence" value="ECO:0007669"/>
    <property type="project" value="UniProtKB-KW"/>
</dbReference>
<evidence type="ECO:0000256" key="1">
    <source>
        <dbReference type="ARBA" id="ARBA00003901"/>
    </source>
</evidence>
<dbReference type="EMBL" id="GL876970">
    <property type="protein sequence ID" value="KLU87439.1"/>
    <property type="molecule type" value="Genomic_DNA"/>
</dbReference>
<dbReference type="GO" id="GO:0140955">
    <property type="term" value="F:histone H3K36 trimethyltransferase activity"/>
    <property type="evidence" value="ECO:0007669"/>
    <property type="project" value="UniProtKB-EC"/>
</dbReference>
<evidence type="ECO:0000259" key="19">
    <source>
        <dbReference type="PROSITE" id="PS50868"/>
    </source>
</evidence>
<evidence type="ECO:0000256" key="3">
    <source>
        <dbReference type="ARBA" id="ARBA00004286"/>
    </source>
</evidence>
<dbReference type="SMART" id="SM00317">
    <property type="entry name" value="SET"/>
    <property type="match status" value="1"/>
</dbReference>
<feature type="region of interest" description="Disordered" evidence="16">
    <location>
        <begin position="1"/>
        <end position="92"/>
    </location>
</feature>
<dbReference type="STRING" id="644358.A0A0C4E213"/>
<comment type="catalytic activity">
    <reaction evidence="15">
        <text>L-lysyl(36)-[histone H3] + 3 S-adenosyl-L-methionine = N(6),N(6),N(6)-trimethyl-L-lysyl(36)-[histone H3] + 3 S-adenosyl-L-homocysteine + 3 H(+)</text>
        <dbReference type="Rhea" id="RHEA:60324"/>
        <dbReference type="Rhea" id="RHEA-COMP:9785"/>
        <dbReference type="Rhea" id="RHEA-COMP:15536"/>
        <dbReference type="ChEBI" id="CHEBI:15378"/>
        <dbReference type="ChEBI" id="CHEBI:29969"/>
        <dbReference type="ChEBI" id="CHEBI:57856"/>
        <dbReference type="ChEBI" id="CHEBI:59789"/>
        <dbReference type="ChEBI" id="CHEBI:61961"/>
        <dbReference type="EC" id="2.1.1.359"/>
    </reaction>
</comment>
<comment type="subcellular location">
    <subcellularLocation>
        <location evidence="3">Chromosome</location>
    </subcellularLocation>
    <subcellularLocation>
        <location evidence="2">Nucleus</location>
    </subcellularLocation>
</comment>
<dbReference type="Gene3D" id="2.170.270.10">
    <property type="entry name" value="SET domain"/>
    <property type="match status" value="1"/>
</dbReference>
<evidence type="ECO:0000259" key="18">
    <source>
        <dbReference type="PROSITE" id="PS50280"/>
    </source>
</evidence>
<keyword evidence="23" id="KW-1185">Reference proteome</keyword>
<feature type="domain" description="WW" evidence="17">
    <location>
        <begin position="567"/>
        <end position="602"/>
    </location>
</feature>
<evidence type="ECO:0000256" key="6">
    <source>
        <dbReference type="ARBA" id="ARBA00022454"/>
    </source>
</evidence>
<evidence type="ECO:0000259" key="17">
    <source>
        <dbReference type="PROSITE" id="PS50020"/>
    </source>
</evidence>
<feature type="compositionally biased region" description="Polar residues" evidence="16">
    <location>
        <begin position="632"/>
        <end position="645"/>
    </location>
</feature>
<evidence type="ECO:0000256" key="2">
    <source>
        <dbReference type="ARBA" id="ARBA00004123"/>
    </source>
</evidence>
<dbReference type="InterPro" id="IPR006560">
    <property type="entry name" value="AWS_dom"/>
</dbReference>
<dbReference type="eggNOG" id="KOG4442">
    <property type="taxonomic scope" value="Eukaryota"/>
</dbReference>
<keyword evidence="7" id="KW-0678">Repressor</keyword>
<sequence>MGDHAGPNSHAPEILNGAEPRVNGDGNRGVKMERSSSDSSKAALPVETPSPMDEDTKSASKSAGASPPDAESAPKPLRKSSKPSVSRPPVLFDHLPDATQEAVRGFAVLSDCVYASKALGNSDQETLDCDCEEEYRGGINHACGGDSGCINRFTKIECVGGNCGEGCQNQRFQTKQYAKVSVIKTEKKGFGLRADTDLDANDFVFEYIGEVIGEELFRRRLMKYDEQRLEHFYFMSLTRTEYVDATKKGNLGRFCNHSCDPNCFVDKWVVGDKLRMGIFALRPIKAGEELCFNYNVDRYGANPQKCHCGEPNCSGTLGGKTQTERATKLPMAMIEALGIDDGDHWESSVANKKPRKKRATETDEEYVNSIQSRKLEDGEVGVVMSSLRSCKESWIVGKLLGRLQNVEEDRVLGRVVKLHGYEYLKTTLNTFKDDHEIVLQVLDILYKLPRMTRNKIDDAKIEPIVVELSLSGHDEVSRDSKRLLEEWKTLQVGYRIPRAKVDRNAANTVSSLFDDRRQQAREAAAAPTPKAPSPIRNAPTGPRNSQPQRNPHYMVPRRRPPPPRDNTPLPAGWRSAVDQNTGRQYYWETANPNQKSWVRPSAEAVKATAAQQAQKIQDIINQCAQPTPKPISATQTPQAVGTPSAETKRDRWRSWPIEKQRKLYENTIFPQIKHVADKFYKRLPKEDLKKFVKEINKNLAASDYKHGRVDDPSRISERQESKVRKYTREYLEKAVKKHEQRAAERSDRKAKGQPGEEPKAAGHFDPGSRPPSTGASPMPDRDMTSDVDAHPDSPGSPSDLKRKRSGEDDTESMVDEPTPGDTPSLKRLREGDTEAPSPPPPPTPPPLEELDDAVMIEKVVEEQTLREHEDALMLENEEAKRMHLDAGEQARLREHEAALERENQEALIALQKERRDEDAPMTNGNNTIKLNAVAMDLDGVGGGGDGASGLGIPSRKREVLGH</sequence>
<reference evidence="23" key="2">
    <citation type="submission" date="2010-05" db="EMBL/GenBank/DDBJ databases">
        <title>The genome sequence of Magnaporthe poae strain ATCC 64411.</title>
        <authorList>
            <person name="Ma L.-J."/>
            <person name="Dead R."/>
            <person name="Young S."/>
            <person name="Zeng Q."/>
            <person name="Koehrsen M."/>
            <person name="Alvarado L."/>
            <person name="Berlin A."/>
            <person name="Chapman S.B."/>
            <person name="Chen Z."/>
            <person name="Freedman E."/>
            <person name="Gellesch M."/>
            <person name="Goldberg J."/>
            <person name="Griggs A."/>
            <person name="Gujja S."/>
            <person name="Heilman E.R."/>
            <person name="Heiman D."/>
            <person name="Hepburn T."/>
            <person name="Howarth C."/>
            <person name="Jen D."/>
            <person name="Larson L."/>
            <person name="Mehta T."/>
            <person name="Neiman D."/>
            <person name="Pearson M."/>
            <person name="Roberts A."/>
            <person name="Saif S."/>
            <person name="Shea T."/>
            <person name="Shenoy N."/>
            <person name="Sisk P."/>
            <person name="Stolte C."/>
            <person name="Sykes S."/>
            <person name="Walk T."/>
            <person name="White J."/>
            <person name="Yandava C."/>
            <person name="Haas B."/>
            <person name="Nusbaum C."/>
            <person name="Birren B."/>
        </authorList>
    </citation>
    <scope>NUCLEOTIDE SEQUENCE [LARGE SCALE GENOMIC DNA]</scope>
    <source>
        <strain evidence="23">ATCC 64411 / 73-15</strain>
    </source>
</reference>
<dbReference type="InterPro" id="IPR025788">
    <property type="entry name" value="Set2_fungi"/>
</dbReference>
<comment type="function">
    <text evidence="1">Histone methyltransferase that trimethylates histone H3 'Lys-36' forming H3K36me3. Involved in transcription elongation as well as in transcription repression.</text>
</comment>
<evidence type="ECO:0000256" key="8">
    <source>
        <dbReference type="ARBA" id="ARBA00022603"/>
    </source>
</evidence>
<dbReference type="SMART" id="SM00508">
    <property type="entry name" value="PostSET"/>
    <property type="match status" value="1"/>
</dbReference>
<evidence type="ECO:0000256" key="9">
    <source>
        <dbReference type="ARBA" id="ARBA00022679"/>
    </source>
</evidence>
<dbReference type="InterPro" id="IPR036020">
    <property type="entry name" value="WW_dom_sf"/>
</dbReference>
<dbReference type="PROSITE" id="PS50868">
    <property type="entry name" value="POST_SET"/>
    <property type="match status" value="1"/>
</dbReference>
<dbReference type="PROSITE" id="PS50280">
    <property type="entry name" value="SET"/>
    <property type="match status" value="1"/>
</dbReference>
<dbReference type="GO" id="GO:0006355">
    <property type="term" value="P:regulation of DNA-templated transcription"/>
    <property type="evidence" value="ECO:0007669"/>
    <property type="project" value="InterPro"/>
</dbReference>
<feature type="region of interest" description="Disordered" evidence="16">
    <location>
        <begin position="509"/>
        <end position="572"/>
    </location>
</feature>
<dbReference type="SMART" id="SM00570">
    <property type="entry name" value="AWS"/>
    <property type="match status" value="1"/>
</dbReference>
<protein>
    <recommendedName>
        <fullName evidence="5">Histone-lysine N-methyltransferase, H3 lysine-36 specific</fullName>
        <ecNumber evidence="4">2.1.1.359</ecNumber>
    </recommendedName>
    <alternativeName>
        <fullName evidence="14">SET domain-containing protein 2</fullName>
    </alternativeName>
</protein>
<dbReference type="AlphaFoldDB" id="A0A0C4E213"/>
<feature type="compositionally biased region" description="Low complexity" evidence="16">
    <location>
        <begin position="59"/>
        <end position="70"/>
    </location>
</feature>
<keyword evidence="13" id="KW-0539">Nucleus</keyword>
<name>A0A0C4E213_MAGP6</name>
<reference evidence="21" key="1">
    <citation type="submission" date="2010-05" db="EMBL/GenBank/DDBJ databases">
        <title>The Genome Sequence of Magnaporthe poae strain ATCC 64411.</title>
        <authorList>
            <consortium name="The Broad Institute Genome Sequencing Platform"/>
            <consortium name="Broad Institute Genome Sequencing Center for Infectious Disease"/>
            <person name="Ma L.-J."/>
            <person name="Dead R."/>
            <person name="Young S."/>
            <person name="Zeng Q."/>
            <person name="Koehrsen M."/>
            <person name="Alvarado L."/>
            <person name="Berlin A."/>
            <person name="Chapman S.B."/>
            <person name="Chen Z."/>
            <person name="Freedman E."/>
            <person name="Gellesch M."/>
            <person name="Goldberg J."/>
            <person name="Griggs A."/>
            <person name="Gujja S."/>
            <person name="Heilman E.R."/>
            <person name="Heiman D."/>
            <person name="Hepburn T."/>
            <person name="Howarth C."/>
            <person name="Jen D."/>
            <person name="Larson L."/>
            <person name="Mehta T."/>
            <person name="Neiman D."/>
            <person name="Pearson M."/>
            <person name="Roberts A."/>
            <person name="Saif S."/>
            <person name="Shea T."/>
            <person name="Shenoy N."/>
            <person name="Sisk P."/>
            <person name="Stolte C."/>
            <person name="Sykes S."/>
            <person name="Walk T."/>
            <person name="White J."/>
            <person name="Yandava C."/>
            <person name="Haas B."/>
            <person name="Nusbaum C."/>
            <person name="Birren B."/>
        </authorList>
    </citation>
    <scope>NUCLEOTIDE SEQUENCE</scope>
    <source>
        <strain evidence="21">ATCC 64411</strain>
    </source>
</reference>
<accession>A0A0C4E213</accession>
<dbReference type="InterPro" id="IPR046341">
    <property type="entry name" value="SET_dom_sf"/>
</dbReference>
<dbReference type="Gene3D" id="2.20.70.10">
    <property type="match status" value="1"/>
</dbReference>
<dbReference type="OrthoDB" id="422362at2759"/>
<dbReference type="VEuPathDB" id="FungiDB:MAPG_06439"/>
<dbReference type="GO" id="GO:0005694">
    <property type="term" value="C:chromosome"/>
    <property type="evidence" value="ECO:0007669"/>
    <property type="project" value="UniProtKB-SubCell"/>
</dbReference>
<evidence type="ECO:0000313" key="22">
    <source>
        <dbReference type="EnsemblFungi" id="MAPG_06439T0"/>
    </source>
</evidence>
<dbReference type="Pfam" id="PF08236">
    <property type="entry name" value="SRI"/>
    <property type="match status" value="1"/>
</dbReference>
<keyword evidence="8 21" id="KW-0489">Methyltransferase</keyword>
<evidence type="ECO:0000259" key="20">
    <source>
        <dbReference type="PROSITE" id="PS51215"/>
    </source>
</evidence>
<dbReference type="InterPro" id="IPR001214">
    <property type="entry name" value="SET_dom"/>
</dbReference>
<dbReference type="EC" id="2.1.1.359" evidence="4"/>
<evidence type="ECO:0000256" key="14">
    <source>
        <dbReference type="ARBA" id="ARBA00030091"/>
    </source>
</evidence>
<dbReference type="Proteomes" id="UP000011715">
    <property type="component" value="Unassembled WGS sequence"/>
</dbReference>
<dbReference type="InterPro" id="IPR003616">
    <property type="entry name" value="Post-SET_dom"/>
</dbReference>
<feature type="domain" description="AWS" evidence="20">
    <location>
        <begin position="124"/>
        <end position="176"/>
    </location>
</feature>
<evidence type="ECO:0000256" key="16">
    <source>
        <dbReference type="SAM" id="MobiDB-lite"/>
    </source>
</evidence>
<organism evidence="22 23">
    <name type="scientific">Magnaporthiopsis poae (strain ATCC 64411 / 73-15)</name>
    <name type="common">Kentucky bluegrass fungus</name>
    <name type="synonym">Magnaporthe poae</name>
    <dbReference type="NCBI Taxonomy" id="644358"/>
    <lineage>
        <taxon>Eukaryota</taxon>
        <taxon>Fungi</taxon>
        <taxon>Dikarya</taxon>
        <taxon>Ascomycota</taxon>
        <taxon>Pezizomycotina</taxon>
        <taxon>Sordariomycetes</taxon>
        <taxon>Sordariomycetidae</taxon>
        <taxon>Magnaporthales</taxon>
        <taxon>Magnaporthaceae</taxon>
        <taxon>Magnaporthiopsis</taxon>
    </lineage>
</organism>
<feature type="compositionally biased region" description="Basic and acidic residues" evidence="16">
    <location>
        <begin position="705"/>
        <end position="734"/>
    </location>
</feature>
<feature type="domain" description="Post-SET" evidence="19">
    <location>
        <begin position="302"/>
        <end position="318"/>
    </location>
</feature>
<evidence type="ECO:0000256" key="11">
    <source>
        <dbReference type="ARBA" id="ARBA00023015"/>
    </source>
</evidence>
<dbReference type="Pfam" id="PF17907">
    <property type="entry name" value="AWS"/>
    <property type="match status" value="1"/>
</dbReference>
<evidence type="ECO:0000313" key="23">
    <source>
        <dbReference type="Proteomes" id="UP000011715"/>
    </source>
</evidence>
<dbReference type="GO" id="GO:0005634">
    <property type="term" value="C:nucleus"/>
    <property type="evidence" value="ECO:0007669"/>
    <property type="project" value="UniProtKB-SubCell"/>
</dbReference>
<evidence type="ECO:0000256" key="10">
    <source>
        <dbReference type="ARBA" id="ARBA00022691"/>
    </source>
</evidence>
<keyword evidence="11" id="KW-0805">Transcription regulation</keyword>
<dbReference type="InterPro" id="IPR013257">
    <property type="entry name" value="SRI"/>
</dbReference>
<gene>
    <name evidence="21" type="ORF">MAPG_06439</name>
</gene>
<feature type="compositionally biased region" description="Basic and acidic residues" evidence="16">
    <location>
        <begin position="779"/>
        <end position="791"/>
    </location>
</feature>
<keyword evidence="6" id="KW-0158">Chromosome</keyword>
<feature type="compositionally biased region" description="Pro residues" evidence="16">
    <location>
        <begin position="836"/>
        <end position="847"/>
    </location>
</feature>
<dbReference type="CDD" id="cd19172">
    <property type="entry name" value="SET_SETD2"/>
    <property type="match status" value="1"/>
</dbReference>
<dbReference type="EnsemblFungi" id="MAPG_06439T0">
    <property type="protein sequence ID" value="MAPG_06439T0"/>
    <property type="gene ID" value="MAPG_06439"/>
</dbReference>
<dbReference type="InterPro" id="IPR044437">
    <property type="entry name" value="SETD2/Set2_SET"/>
</dbReference>
<keyword evidence="12" id="KW-0804">Transcription</keyword>
<reference evidence="21" key="3">
    <citation type="submission" date="2011-03" db="EMBL/GenBank/DDBJ databases">
        <title>Annotation of Magnaporthe poae ATCC 64411.</title>
        <authorList>
            <person name="Ma L.-J."/>
            <person name="Dead R."/>
            <person name="Young S.K."/>
            <person name="Zeng Q."/>
            <person name="Gargeya S."/>
            <person name="Fitzgerald M."/>
            <person name="Haas B."/>
            <person name="Abouelleil A."/>
            <person name="Alvarado L."/>
            <person name="Arachchi H.M."/>
            <person name="Berlin A."/>
            <person name="Brown A."/>
            <person name="Chapman S.B."/>
            <person name="Chen Z."/>
            <person name="Dunbar C."/>
            <person name="Freedman E."/>
            <person name="Gearin G."/>
            <person name="Gellesch M."/>
            <person name="Goldberg J."/>
            <person name="Griggs A."/>
            <person name="Gujja S."/>
            <person name="Heiman D."/>
            <person name="Howarth C."/>
            <person name="Larson L."/>
            <person name="Lui A."/>
            <person name="MacDonald P.J.P."/>
            <person name="Mehta T."/>
            <person name="Montmayeur A."/>
            <person name="Murphy C."/>
            <person name="Neiman D."/>
            <person name="Pearson M."/>
            <person name="Priest M."/>
            <person name="Roberts A."/>
            <person name="Saif S."/>
            <person name="Shea T."/>
            <person name="Shenoy N."/>
            <person name="Sisk P."/>
            <person name="Stolte C."/>
            <person name="Sykes S."/>
            <person name="Yandava C."/>
            <person name="Wortman J."/>
            <person name="Nusbaum C."/>
            <person name="Birren B."/>
        </authorList>
    </citation>
    <scope>NUCLEOTIDE SEQUENCE</scope>
    <source>
        <strain evidence="21">ATCC 64411</strain>
    </source>
</reference>
<dbReference type="InterPro" id="IPR038190">
    <property type="entry name" value="SRI_sf"/>
</dbReference>
<feature type="region of interest" description="Disordered" evidence="16">
    <location>
        <begin position="941"/>
        <end position="962"/>
    </location>
</feature>
<dbReference type="Gene3D" id="1.10.1740.100">
    <property type="entry name" value="Set2, Rpb1 interacting domain"/>
    <property type="match status" value="1"/>
</dbReference>
<evidence type="ECO:0000313" key="21">
    <source>
        <dbReference type="EMBL" id="KLU87439.1"/>
    </source>
</evidence>
<dbReference type="PANTHER" id="PTHR22884">
    <property type="entry name" value="SET DOMAIN PROTEINS"/>
    <property type="match status" value="1"/>
</dbReference>
<proteinExistence type="predicted"/>
<dbReference type="SMART" id="SM00456">
    <property type="entry name" value="WW"/>
    <property type="match status" value="1"/>
</dbReference>